<dbReference type="OrthoDB" id="7159274at2"/>
<dbReference type="Proteomes" id="UP000197065">
    <property type="component" value="Unassembled WGS sequence"/>
</dbReference>
<gene>
    <name evidence="1" type="ORF">SAMN07250955_111100</name>
</gene>
<protein>
    <submittedName>
        <fullName evidence="1">N-methylglutamate dehydrogenase subunit B</fullName>
    </submittedName>
</protein>
<keyword evidence="2" id="KW-1185">Reference proteome</keyword>
<dbReference type="RefSeq" id="WP_088562294.1">
    <property type="nucleotide sequence ID" value="NZ_FYEH01000011.1"/>
</dbReference>
<reference evidence="1 2" key="1">
    <citation type="submission" date="2017-06" db="EMBL/GenBank/DDBJ databases">
        <authorList>
            <person name="Kim H.J."/>
            <person name="Triplett B.A."/>
        </authorList>
    </citation>
    <scope>NUCLEOTIDE SEQUENCE [LARGE SCALE GENOMIC DNA]</scope>
    <source>
        <strain evidence="1 2">B29T1</strain>
    </source>
</reference>
<dbReference type="GO" id="GO:0046653">
    <property type="term" value="P:tetrahydrofolate metabolic process"/>
    <property type="evidence" value="ECO:0007669"/>
    <property type="project" value="InterPro"/>
</dbReference>
<dbReference type="Pfam" id="PF04267">
    <property type="entry name" value="SoxD"/>
    <property type="match status" value="1"/>
</dbReference>
<dbReference type="AlphaFoldDB" id="A0A212RNS4"/>
<dbReference type="InterPro" id="IPR006279">
    <property type="entry name" value="SoxD"/>
</dbReference>
<dbReference type="Gene3D" id="3.30.2270.10">
    <property type="entry name" value="Folate-binding superfamily"/>
    <property type="match status" value="1"/>
</dbReference>
<proteinExistence type="predicted"/>
<dbReference type="GO" id="GO:0008115">
    <property type="term" value="F:sarcosine oxidase activity"/>
    <property type="evidence" value="ECO:0007669"/>
    <property type="project" value="InterPro"/>
</dbReference>
<sequence>MRLTCPFCGPRDLREFTYRGDATLRRPDPDAANAASAFADYVYLRANPRGPHREHWYHAAGCRAWLVVERDTATHAIGRVALARNDQP</sequence>
<organism evidence="1 2">
    <name type="scientific">Arboricoccus pini</name>
    <dbReference type="NCBI Taxonomy" id="1963835"/>
    <lineage>
        <taxon>Bacteria</taxon>
        <taxon>Pseudomonadati</taxon>
        <taxon>Pseudomonadota</taxon>
        <taxon>Alphaproteobacteria</taxon>
        <taxon>Geminicoccales</taxon>
        <taxon>Geminicoccaceae</taxon>
        <taxon>Arboricoccus</taxon>
    </lineage>
</organism>
<evidence type="ECO:0000313" key="2">
    <source>
        <dbReference type="Proteomes" id="UP000197065"/>
    </source>
</evidence>
<evidence type="ECO:0000313" key="1">
    <source>
        <dbReference type="EMBL" id="SNB74191.1"/>
    </source>
</evidence>
<dbReference type="EMBL" id="FYEH01000011">
    <property type="protein sequence ID" value="SNB74191.1"/>
    <property type="molecule type" value="Genomic_DNA"/>
</dbReference>
<dbReference type="InterPro" id="IPR038561">
    <property type="entry name" value="SoxD_sf"/>
</dbReference>
<name>A0A212RNS4_9PROT</name>
<accession>A0A212RNS4</accession>